<evidence type="ECO:0000256" key="2">
    <source>
        <dbReference type="SAM" id="MobiDB-lite"/>
    </source>
</evidence>
<dbReference type="Pfam" id="PF00023">
    <property type="entry name" value="Ank"/>
    <property type="match status" value="1"/>
</dbReference>
<proteinExistence type="predicted"/>
<name>A0A0M0LSH2_9EUKA</name>
<protein>
    <recommendedName>
        <fullName evidence="3">Fe2OG dioxygenase domain-containing protein</fullName>
    </recommendedName>
</protein>
<reference evidence="5" key="1">
    <citation type="journal article" date="2015" name="PLoS Genet.">
        <title>Genome Sequence and Transcriptome Analyses of Chrysochromulina tobin: Metabolic Tools for Enhanced Algal Fitness in the Prominent Order Prymnesiales (Haptophyceae).</title>
        <authorList>
            <person name="Hovde B.T."/>
            <person name="Deodato C.R."/>
            <person name="Hunsperger H.M."/>
            <person name="Ryken S.A."/>
            <person name="Yost W."/>
            <person name="Jha R.K."/>
            <person name="Patterson J."/>
            <person name="Monnat R.J. Jr."/>
            <person name="Barlow S.B."/>
            <person name="Starkenburg S.R."/>
            <person name="Cattolico R.A."/>
        </authorList>
    </citation>
    <scope>NUCLEOTIDE SEQUENCE</scope>
    <source>
        <strain evidence="5">CCMP291</strain>
    </source>
</reference>
<dbReference type="InterPro" id="IPR002110">
    <property type="entry name" value="Ankyrin_rpt"/>
</dbReference>
<dbReference type="AlphaFoldDB" id="A0A0M0LSH2"/>
<dbReference type="SUPFAM" id="SSF48403">
    <property type="entry name" value="Ankyrin repeat"/>
    <property type="match status" value="1"/>
</dbReference>
<feature type="region of interest" description="Disordered" evidence="2">
    <location>
        <begin position="343"/>
        <end position="387"/>
    </location>
</feature>
<dbReference type="PROSITE" id="PS50297">
    <property type="entry name" value="ANK_REP_REGION"/>
    <property type="match status" value="1"/>
</dbReference>
<evidence type="ECO:0000256" key="1">
    <source>
        <dbReference type="PROSITE-ProRule" id="PRU00023"/>
    </source>
</evidence>
<evidence type="ECO:0000313" key="5">
    <source>
        <dbReference type="Proteomes" id="UP000037460"/>
    </source>
</evidence>
<dbReference type="OrthoDB" id="69177at2759"/>
<dbReference type="EMBL" id="JWZX01000106">
    <property type="protein sequence ID" value="KOO53703.1"/>
    <property type="molecule type" value="Genomic_DNA"/>
</dbReference>
<dbReference type="Proteomes" id="UP000037460">
    <property type="component" value="Unassembled WGS sequence"/>
</dbReference>
<feature type="region of interest" description="Disordered" evidence="2">
    <location>
        <begin position="447"/>
        <end position="478"/>
    </location>
</feature>
<dbReference type="PROSITE" id="PS50088">
    <property type="entry name" value="ANK_REPEAT"/>
    <property type="match status" value="1"/>
</dbReference>
<dbReference type="SMART" id="SM00248">
    <property type="entry name" value="ANK"/>
    <property type="match status" value="2"/>
</dbReference>
<gene>
    <name evidence="4" type="ORF">Ctob_011798</name>
</gene>
<dbReference type="PROSITE" id="PS51471">
    <property type="entry name" value="FE2OG_OXY"/>
    <property type="match status" value="1"/>
</dbReference>
<feature type="domain" description="Fe2OG dioxygenase" evidence="3">
    <location>
        <begin position="199"/>
        <end position="337"/>
    </location>
</feature>
<dbReference type="InterPro" id="IPR005123">
    <property type="entry name" value="Oxoglu/Fe-dep_dioxygenase_dom"/>
</dbReference>
<dbReference type="Gene3D" id="1.25.40.20">
    <property type="entry name" value="Ankyrin repeat-containing domain"/>
    <property type="match status" value="1"/>
</dbReference>
<accession>A0A0M0LSH2</accession>
<organism evidence="4 5">
    <name type="scientific">Chrysochromulina tobinii</name>
    <dbReference type="NCBI Taxonomy" id="1460289"/>
    <lineage>
        <taxon>Eukaryota</taxon>
        <taxon>Haptista</taxon>
        <taxon>Haptophyta</taxon>
        <taxon>Prymnesiophyceae</taxon>
        <taxon>Prymnesiales</taxon>
        <taxon>Chrysochromulinaceae</taxon>
        <taxon>Chrysochromulina</taxon>
    </lineage>
</organism>
<comment type="caution">
    <text evidence="4">The sequence shown here is derived from an EMBL/GenBank/DDBJ whole genome shotgun (WGS) entry which is preliminary data.</text>
</comment>
<feature type="repeat" description="ANK" evidence="1">
    <location>
        <begin position="145"/>
        <end position="177"/>
    </location>
</feature>
<sequence length="501" mass="52731">MEFISSSMVYLPLHTLLLEDELPVTAAPRPEIRRCRGCQAVLLVADYIGRGAGAMDKALAYHSCGTCASDEAFAASMVAEFKSMLGSGGDEGEPDSAACALPVTWPDGEPPLVYLARVGKVECALNLLRSGLAASCGGVNARGRFGMTALHHAAARNDTTLLRTLVAEGASTWLTTQDDVNAGDEVLPAMARVFGIARERLALREGFVAMYGTGGCMQRALGMHKDGTLLACTLLLNPESDFDGGGTTYAAPVRLREWSEADWKASSEWKADLSAPVGAIKPSDDDGGGGQKTLEEALVHTVPAAMGDLLLHCGQLRHGAAEVSRGYRYVLVAFVDELQLSPERRDERRDERQGEEVQGEGATGKVGPNGSPGPISTPQPPSAAGAVPPLMARSVSLDGGTPKATSARSVPRLAKATSFVTPTSVGAAPGGERSPRRSCVSFHVSEISGSSVPERRGKFTLPGGKAAFTPGWDEQPKIEDDEAELRAEINADQKKKLSFGS</sequence>
<dbReference type="InterPro" id="IPR036770">
    <property type="entry name" value="Ankyrin_rpt-contain_sf"/>
</dbReference>
<keyword evidence="1" id="KW-0040">ANK repeat</keyword>
<evidence type="ECO:0000313" key="4">
    <source>
        <dbReference type="EMBL" id="KOO53703.1"/>
    </source>
</evidence>
<feature type="compositionally biased region" description="Basic and acidic residues" evidence="2">
    <location>
        <begin position="343"/>
        <end position="355"/>
    </location>
</feature>
<keyword evidence="5" id="KW-1185">Reference proteome</keyword>
<dbReference type="Gene3D" id="2.60.120.620">
    <property type="entry name" value="q2cbj1_9rhob like domain"/>
    <property type="match status" value="1"/>
</dbReference>
<evidence type="ECO:0000259" key="3">
    <source>
        <dbReference type="PROSITE" id="PS51471"/>
    </source>
</evidence>